<proteinExistence type="predicted"/>
<organism evidence="1 2">
    <name type="scientific">Cirrhinus molitorella</name>
    <name type="common">mud carp</name>
    <dbReference type="NCBI Taxonomy" id="172907"/>
    <lineage>
        <taxon>Eukaryota</taxon>
        <taxon>Metazoa</taxon>
        <taxon>Chordata</taxon>
        <taxon>Craniata</taxon>
        <taxon>Vertebrata</taxon>
        <taxon>Euteleostomi</taxon>
        <taxon>Actinopterygii</taxon>
        <taxon>Neopterygii</taxon>
        <taxon>Teleostei</taxon>
        <taxon>Ostariophysi</taxon>
        <taxon>Cypriniformes</taxon>
        <taxon>Cyprinidae</taxon>
        <taxon>Labeoninae</taxon>
        <taxon>Labeonini</taxon>
        <taxon>Cirrhinus</taxon>
    </lineage>
</organism>
<dbReference type="Proteomes" id="UP001558613">
    <property type="component" value="Unassembled WGS sequence"/>
</dbReference>
<sequence>MFQSAIPLRLNQAIGSDLQSLKLAACRSQFICILRAVSADCAGEEKAIWSGAARSGPCEWILSTAKSPNRPRARRSSRR</sequence>
<keyword evidence="2" id="KW-1185">Reference proteome</keyword>
<protein>
    <submittedName>
        <fullName evidence="1">Uncharacterized protein</fullName>
    </submittedName>
</protein>
<dbReference type="EMBL" id="JAYMGO010000007">
    <property type="protein sequence ID" value="KAL1271280.1"/>
    <property type="molecule type" value="Genomic_DNA"/>
</dbReference>
<evidence type="ECO:0000313" key="2">
    <source>
        <dbReference type="Proteomes" id="UP001558613"/>
    </source>
</evidence>
<comment type="caution">
    <text evidence="1">The sequence shown here is derived from an EMBL/GenBank/DDBJ whole genome shotgun (WGS) entry which is preliminary data.</text>
</comment>
<reference evidence="1 2" key="1">
    <citation type="submission" date="2023-09" db="EMBL/GenBank/DDBJ databases">
        <authorList>
            <person name="Wang M."/>
        </authorList>
    </citation>
    <scope>NUCLEOTIDE SEQUENCE [LARGE SCALE GENOMIC DNA]</scope>
    <source>
        <strain evidence="1">GT-2023</strain>
        <tissue evidence="1">Liver</tissue>
    </source>
</reference>
<name>A0ABR3N2X9_9TELE</name>
<evidence type="ECO:0000313" key="1">
    <source>
        <dbReference type="EMBL" id="KAL1271280.1"/>
    </source>
</evidence>
<gene>
    <name evidence="1" type="ORF">QQF64_030296</name>
</gene>
<accession>A0ABR3N2X9</accession>